<evidence type="ECO:0000256" key="2">
    <source>
        <dbReference type="ARBA" id="ARBA00022630"/>
    </source>
</evidence>
<dbReference type="PRINTS" id="PR00420">
    <property type="entry name" value="RNGMNOXGNASE"/>
</dbReference>
<evidence type="ECO:0000256" key="3">
    <source>
        <dbReference type="ARBA" id="ARBA00022827"/>
    </source>
</evidence>
<evidence type="ECO:0000313" key="6">
    <source>
        <dbReference type="Proteomes" id="UP001499915"/>
    </source>
</evidence>
<accession>A0ABN1I136</accession>
<evidence type="ECO:0000259" key="4">
    <source>
        <dbReference type="Pfam" id="PF01494"/>
    </source>
</evidence>
<dbReference type="Gene3D" id="3.50.50.60">
    <property type="entry name" value="FAD/NAD(P)-binding domain"/>
    <property type="match status" value="1"/>
</dbReference>
<evidence type="ECO:0000313" key="5">
    <source>
        <dbReference type="EMBL" id="GAA0680256.1"/>
    </source>
</evidence>
<keyword evidence="6" id="KW-1185">Reference proteome</keyword>
<dbReference type="PANTHER" id="PTHR43004">
    <property type="entry name" value="TRK SYSTEM POTASSIUM UPTAKE PROTEIN"/>
    <property type="match status" value="1"/>
</dbReference>
<dbReference type="SUPFAM" id="SSF51905">
    <property type="entry name" value="FAD/NAD(P)-binding domain"/>
    <property type="match status" value="1"/>
</dbReference>
<organism evidence="5 6">
    <name type="scientific">Marinobacterium maritimum</name>
    <dbReference type="NCBI Taxonomy" id="500162"/>
    <lineage>
        <taxon>Bacteria</taxon>
        <taxon>Pseudomonadati</taxon>
        <taxon>Pseudomonadota</taxon>
        <taxon>Gammaproteobacteria</taxon>
        <taxon>Oceanospirillales</taxon>
        <taxon>Oceanospirillaceae</taxon>
        <taxon>Marinobacterium</taxon>
    </lineage>
</organism>
<comment type="caution">
    <text evidence="5">The sequence shown here is derived from an EMBL/GenBank/DDBJ whole genome shotgun (WGS) entry which is preliminary data.</text>
</comment>
<name>A0ABN1I136_9GAMM</name>
<comment type="cofactor">
    <cofactor evidence="1">
        <name>FAD</name>
        <dbReference type="ChEBI" id="CHEBI:57692"/>
    </cofactor>
</comment>
<keyword evidence="3" id="KW-0274">FAD</keyword>
<dbReference type="EMBL" id="BAAAET010000001">
    <property type="protein sequence ID" value="GAA0680256.1"/>
    <property type="molecule type" value="Genomic_DNA"/>
</dbReference>
<evidence type="ECO:0000256" key="1">
    <source>
        <dbReference type="ARBA" id="ARBA00001974"/>
    </source>
</evidence>
<dbReference type="InterPro" id="IPR002938">
    <property type="entry name" value="FAD-bd"/>
</dbReference>
<dbReference type="Gene3D" id="3.30.70.2450">
    <property type="match status" value="1"/>
</dbReference>
<feature type="domain" description="FAD-binding" evidence="4">
    <location>
        <begin position="7"/>
        <end position="199"/>
    </location>
</feature>
<protein>
    <recommendedName>
        <fullName evidence="4">FAD-binding domain-containing protein</fullName>
    </recommendedName>
</protein>
<dbReference type="PANTHER" id="PTHR43004:SF19">
    <property type="entry name" value="BINDING MONOOXYGENASE, PUTATIVE (JCVI)-RELATED"/>
    <property type="match status" value="1"/>
</dbReference>
<dbReference type="RefSeq" id="WP_343800548.1">
    <property type="nucleotide sequence ID" value="NZ_BAAAET010000001.1"/>
</dbReference>
<sequence length="361" mass="39618">MVSNPRILVVGAGAGGLAFALECATRGTKVRIIDKRSGRSVIEKATGVAAGVWEQLSKFDISPKTVETAIPMRNFAFYDDGELVANVPVPLIEDNPPAYLYPQGELERHLEKALSIRGVDVEYGTEFHSYEESNSSICVKAQTKGGESFALGAYDCVIGADGAHSAVREAAEIPFVGRNYPGNWSVAEITTTEWPENVQAQLFLQTNGEGLFLSQPAPGLVQGILNGENAAQQLTALFTDAELRYERHFNVALKRVRTPKKGRIWLIGDAAHVQSPVGGQGLNLAIWDGVTLAEALLTGDSKVETILAKRARRVLLFTDFDYRMLSTQSHVIRKARNKYWECAAKHPSLARWFFKIISGIW</sequence>
<feature type="domain" description="FAD-binding" evidence="4">
    <location>
        <begin position="238"/>
        <end position="297"/>
    </location>
</feature>
<gene>
    <name evidence="5" type="ORF">GCM10009104_00700</name>
</gene>
<dbReference type="Proteomes" id="UP001499915">
    <property type="component" value="Unassembled WGS sequence"/>
</dbReference>
<dbReference type="InterPro" id="IPR050641">
    <property type="entry name" value="RIFMO-like"/>
</dbReference>
<keyword evidence="2" id="KW-0285">Flavoprotein</keyword>
<dbReference type="InterPro" id="IPR036188">
    <property type="entry name" value="FAD/NAD-bd_sf"/>
</dbReference>
<proteinExistence type="predicted"/>
<reference evidence="5 6" key="1">
    <citation type="journal article" date="2019" name="Int. J. Syst. Evol. Microbiol.">
        <title>The Global Catalogue of Microorganisms (GCM) 10K type strain sequencing project: providing services to taxonomists for standard genome sequencing and annotation.</title>
        <authorList>
            <consortium name="The Broad Institute Genomics Platform"/>
            <consortium name="The Broad Institute Genome Sequencing Center for Infectious Disease"/>
            <person name="Wu L."/>
            <person name="Ma J."/>
        </authorList>
    </citation>
    <scope>NUCLEOTIDE SEQUENCE [LARGE SCALE GENOMIC DNA]</scope>
    <source>
        <strain evidence="5 6">JCM 15134</strain>
    </source>
</reference>
<dbReference type="Pfam" id="PF01494">
    <property type="entry name" value="FAD_binding_3"/>
    <property type="match status" value="2"/>
</dbReference>